<dbReference type="PROSITE" id="PS51257">
    <property type="entry name" value="PROKAR_LIPOPROTEIN"/>
    <property type="match status" value="1"/>
</dbReference>
<dbReference type="RefSeq" id="XP_033383025.1">
    <property type="nucleotide sequence ID" value="XM_033528290.1"/>
</dbReference>
<accession>A0A6A5XP53</accession>
<dbReference type="Proteomes" id="UP000799778">
    <property type="component" value="Unassembled WGS sequence"/>
</dbReference>
<reference evidence="2" key="1">
    <citation type="journal article" date="2020" name="Stud. Mycol.">
        <title>101 Dothideomycetes genomes: a test case for predicting lifestyles and emergence of pathogens.</title>
        <authorList>
            <person name="Haridas S."/>
            <person name="Albert R."/>
            <person name="Binder M."/>
            <person name="Bloem J."/>
            <person name="Labutti K."/>
            <person name="Salamov A."/>
            <person name="Andreopoulos B."/>
            <person name="Baker S."/>
            <person name="Barry K."/>
            <person name="Bills G."/>
            <person name="Bluhm B."/>
            <person name="Cannon C."/>
            <person name="Castanera R."/>
            <person name="Culley D."/>
            <person name="Daum C."/>
            <person name="Ezra D."/>
            <person name="Gonzalez J."/>
            <person name="Henrissat B."/>
            <person name="Kuo A."/>
            <person name="Liang C."/>
            <person name="Lipzen A."/>
            <person name="Lutzoni F."/>
            <person name="Magnuson J."/>
            <person name="Mondo S."/>
            <person name="Nolan M."/>
            <person name="Ohm R."/>
            <person name="Pangilinan J."/>
            <person name="Park H.-J."/>
            <person name="Ramirez L."/>
            <person name="Alfaro M."/>
            <person name="Sun H."/>
            <person name="Tritt A."/>
            <person name="Yoshinaga Y."/>
            <person name="Zwiers L.-H."/>
            <person name="Turgeon B."/>
            <person name="Goodwin S."/>
            <person name="Spatafora J."/>
            <person name="Crous P."/>
            <person name="Grigoriev I."/>
        </authorList>
    </citation>
    <scope>NUCLEOTIDE SEQUENCE</scope>
    <source>
        <strain evidence="2">CBS 175.79</strain>
    </source>
</reference>
<organism evidence="2 3">
    <name type="scientific">Aaosphaeria arxii CBS 175.79</name>
    <dbReference type="NCBI Taxonomy" id="1450172"/>
    <lineage>
        <taxon>Eukaryota</taxon>
        <taxon>Fungi</taxon>
        <taxon>Dikarya</taxon>
        <taxon>Ascomycota</taxon>
        <taxon>Pezizomycotina</taxon>
        <taxon>Dothideomycetes</taxon>
        <taxon>Pleosporomycetidae</taxon>
        <taxon>Pleosporales</taxon>
        <taxon>Pleosporales incertae sedis</taxon>
        <taxon>Aaosphaeria</taxon>
    </lineage>
</organism>
<protein>
    <submittedName>
        <fullName evidence="2">Uncharacterized protein</fullName>
    </submittedName>
</protein>
<evidence type="ECO:0000256" key="1">
    <source>
        <dbReference type="SAM" id="SignalP"/>
    </source>
</evidence>
<dbReference type="GeneID" id="54285687"/>
<dbReference type="EMBL" id="ML978070">
    <property type="protein sequence ID" value="KAF2014686.1"/>
    <property type="molecule type" value="Genomic_DNA"/>
</dbReference>
<proteinExistence type="predicted"/>
<evidence type="ECO:0000313" key="3">
    <source>
        <dbReference type="Proteomes" id="UP000799778"/>
    </source>
</evidence>
<evidence type="ECO:0000313" key="2">
    <source>
        <dbReference type="EMBL" id="KAF2014686.1"/>
    </source>
</evidence>
<feature type="signal peptide" evidence="1">
    <location>
        <begin position="1"/>
        <end position="23"/>
    </location>
</feature>
<feature type="chain" id="PRO_5025583128" evidence="1">
    <location>
        <begin position="24"/>
        <end position="52"/>
    </location>
</feature>
<name>A0A6A5XP53_9PLEO</name>
<dbReference type="AlphaFoldDB" id="A0A6A5XP53"/>
<gene>
    <name evidence="2" type="ORF">BU24DRAFT_423584</name>
</gene>
<keyword evidence="3" id="KW-1185">Reference proteome</keyword>
<sequence length="52" mass="5675">MARSDHMLYACVFMACGITGSLGLDCLSQEAIKKDSLGTVERQTKFQYSVLG</sequence>
<keyword evidence="1" id="KW-0732">Signal</keyword>